<dbReference type="AlphaFoldDB" id="A0A7C3WNG7"/>
<reference evidence="1" key="1">
    <citation type="journal article" date="2020" name="mSystems">
        <title>Genome- and Community-Level Interaction Insights into Carbon Utilization and Element Cycling Functions of Hydrothermarchaeota in Hydrothermal Sediment.</title>
        <authorList>
            <person name="Zhou Z."/>
            <person name="Liu Y."/>
            <person name="Xu W."/>
            <person name="Pan J."/>
            <person name="Luo Z.H."/>
            <person name="Li M."/>
        </authorList>
    </citation>
    <scope>NUCLEOTIDE SEQUENCE [LARGE SCALE GENOMIC DNA]</scope>
    <source>
        <strain evidence="1">SpSt-751</strain>
    </source>
</reference>
<name>A0A7C3WNG7_9BACT</name>
<organism evidence="1">
    <name type="scientific">Dictyoglomus turgidum</name>
    <dbReference type="NCBI Taxonomy" id="513050"/>
    <lineage>
        <taxon>Bacteria</taxon>
        <taxon>Pseudomonadati</taxon>
        <taxon>Dictyoglomota</taxon>
        <taxon>Dictyoglomia</taxon>
        <taxon>Dictyoglomales</taxon>
        <taxon>Dictyoglomaceae</taxon>
        <taxon>Dictyoglomus</taxon>
    </lineage>
</organism>
<dbReference type="EMBL" id="DTGA01000036">
    <property type="protein sequence ID" value="HGB30568.1"/>
    <property type="molecule type" value="Genomic_DNA"/>
</dbReference>
<comment type="caution">
    <text evidence="1">The sequence shown here is derived from an EMBL/GenBank/DDBJ whole genome shotgun (WGS) entry which is preliminary data.</text>
</comment>
<sequence length="341" mass="38900">MLVKRSFLQMVFPSNDLSKIAVKEKRVVPLNTKDYRYLRFRAIGNLEVDKPKGGFNSNWDGFPYKYFEDDEPGYGYKSFIGKRAHYEHNSKLGDKGAIGELIDAYLNRFIYPDGVGRWSDLDGKDNAEKRLKILSIPNQKDGSIEVLMKIDTTLLGKKILEPEVERALERIIKMIDTGQKLFCSMGTNVEYSICSVCGNKARFASDYCDHMKPIRKGAITVVSANNIRDLLDKDLLRPEWLKHVVVSKKDVDEVLNGISNKGVAVRNGEINHKLSFFELSIVKSPAYEVAKALEKISSQNDMEYKDYLRYVRNMIGDDVLLDIYSLLQEEGIVSKGCEVKW</sequence>
<evidence type="ECO:0000313" key="1">
    <source>
        <dbReference type="EMBL" id="HGB30568.1"/>
    </source>
</evidence>
<protein>
    <submittedName>
        <fullName evidence="1">Uncharacterized protein</fullName>
    </submittedName>
</protein>
<proteinExistence type="predicted"/>
<gene>
    <name evidence="1" type="ORF">ENV35_01665</name>
</gene>
<accession>A0A7C3WNG7</accession>